<dbReference type="EMBL" id="JBHSXS010000019">
    <property type="protein sequence ID" value="MFC6883510.1"/>
    <property type="molecule type" value="Genomic_DNA"/>
</dbReference>
<dbReference type="RefSeq" id="WP_378050089.1">
    <property type="nucleotide sequence ID" value="NZ_JBHSXE010000002.1"/>
</dbReference>
<keyword evidence="2" id="KW-1185">Reference proteome</keyword>
<reference evidence="2" key="1">
    <citation type="journal article" date="2019" name="Int. J. Syst. Evol. Microbiol.">
        <title>The Global Catalogue of Microorganisms (GCM) 10K type strain sequencing project: providing services to taxonomists for standard genome sequencing and annotation.</title>
        <authorList>
            <consortium name="The Broad Institute Genomics Platform"/>
            <consortium name="The Broad Institute Genome Sequencing Center for Infectious Disease"/>
            <person name="Wu L."/>
            <person name="Ma J."/>
        </authorList>
    </citation>
    <scope>NUCLEOTIDE SEQUENCE [LARGE SCALE GENOMIC DNA]</scope>
    <source>
        <strain evidence="2">JCM 3369</strain>
    </source>
</reference>
<sequence>MAKAVLRDGKLLLPHPADCGAAEIHPDDPRYAELRRDAVVWDDLDGTPEEAAAIAQRLRRKWATEDRLSA</sequence>
<gene>
    <name evidence="1" type="ORF">ACFQKB_27380</name>
</gene>
<comment type="caution">
    <text evidence="1">The sequence shown here is derived from an EMBL/GenBank/DDBJ whole genome shotgun (WGS) entry which is preliminary data.</text>
</comment>
<accession>A0ABW2CQF8</accession>
<dbReference type="Proteomes" id="UP001596380">
    <property type="component" value="Unassembled WGS sequence"/>
</dbReference>
<name>A0ABW2CQF8_9ACTN</name>
<evidence type="ECO:0000313" key="2">
    <source>
        <dbReference type="Proteomes" id="UP001596380"/>
    </source>
</evidence>
<organism evidence="1 2">
    <name type="scientific">Actinomadura yumaensis</name>
    <dbReference type="NCBI Taxonomy" id="111807"/>
    <lineage>
        <taxon>Bacteria</taxon>
        <taxon>Bacillati</taxon>
        <taxon>Actinomycetota</taxon>
        <taxon>Actinomycetes</taxon>
        <taxon>Streptosporangiales</taxon>
        <taxon>Thermomonosporaceae</taxon>
        <taxon>Actinomadura</taxon>
    </lineage>
</organism>
<evidence type="ECO:0000313" key="1">
    <source>
        <dbReference type="EMBL" id="MFC6883510.1"/>
    </source>
</evidence>
<proteinExistence type="predicted"/>
<protein>
    <submittedName>
        <fullName evidence="1">Uncharacterized protein</fullName>
    </submittedName>
</protein>